<proteinExistence type="predicted"/>
<dbReference type="Gene3D" id="3.40.50.300">
    <property type="entry name" value="P-loop containing nucleotide triphosphate hydrolases"/>
    <property type="match status" value="1"/>
</dbReference>
<dbReference type="InterPro" id="IPR027417">
    <property type="entry name" value="P-loop_NTPase"/>
</dbReference>
<feature type="domain" description="ABC transmembrane type-1" evidence="9">
    <location>
        <begin position="27"/>
        <end position="301"/>
    </location>
</feature>
<comment type="subcellular location">
    <subcellularLocation>
        <location evidence="1">Cell membrane</location>
        <topology evidence="1">Multi-pass membrane protein</topology>
    </subcellularLocation>
</comment>
<evidence type="ECO:0000259" key="9">
    <source>
        <dbReference type="PROSITE" id="PS50929"/>
    </source>
</evidence>
<evidence type="ECO:0000256" key="1">
    <source>
        <dbReference type="ARBA" id="ARBA00004651"/>
    </source>
</evidence>
<evidence type="ECO:0000313" key="11">
    <source>
        <dbReference type="Proteomes" id="UP001172082"/>
    </source>
</evidence>
<dbReference type="PROSITE" id="PS50893">
    <property type="entry name" value="ABC_TRANSPORTER_2"/>
    <property type="match status" value="1"/>
</dbReference>
<dbReference type="InterPro" id="IPR017871">
    <property type="entry name" value="ABC_transporter-like_CS"/>
</dbReference>
<comment type="caution">
    <text evidence="10">The sequence shown here is derived from an EMBL/GenBank/DDBJ whole genome shotgun (WGS) entry which is preliminary data.</text>
</comment>
<keyword evidence="3" id="KW-0547">Nucleotide-binding</keyword>
<feature type="domain" description="ABC transporter" evidence="8">
    <location>
        <begin position="340"/>
        <end position="539"/>
    </location>
</feature>
<feature type="transmembrane region" description="Helical" evidence="7">
    <location>
        <begin position="136"/>
        <end position="157"/>
    </location>
</feature>
<dbReference type="EMBL" id="JAUJEA010000002">
    <property type="protein sequence ID" value="MDN5201112.1"/>
    <property type="molecule type" value="Genomic_DNA"/>
</dbReference>
<dbReference type="InterPro" id="IPR039421">
    <property type="entry name" value="Type_1_exporter"/>
</dbReference>
<evidence type="ECO:0000259" key="8">
    <source>
        <dbReference type="PROSITE" id="PS50893"/>
    </source>
</evidence>
<dbReference type="Pfam" id="PF00005">
    <property type="entry name" value="ABC_tran"/>
    <property type="match status" value="1"/>
</dbReference>
<evidence type="ECO:0000256" key="3">
    <source>
        <dbReference type="ARBA" id="ARBA00022741"/>
    </source>
</evidence>
<dbReference type="PROSITE" id="PS00211">
    <property type="entry name" value="ABC_TRANSPORTER_1"/>
    <property type="match status" value="1"/>
</dbReference>
<feature type="transmembrane region" description="Helical" evidence="7">
    <location>
        <begin position="63"/>
        <end position="81"/>
    </location>
</feature>
<dbReference type="SUPFAM" id="SSF52540">
    <property type="entry name" value="P-loop containing nucleoside triphosphate hydrolases"/>
    <property type="match status" value="1"/>
</dbReference>
<dbReference type="RefSeq" id="WP_346751140.1">
    <property type="nucleotide sequence ID" value="NZ_JAUJEA010000002.1"/>
</dbReference>
<evidence type="ECO:0000256" key="2">
    <source>
        <dbReference type="ARBA" id="ARBA00022692"/>
    </source>
</evidence>
<dbReference type="Proteomes" id="UP001172082">
    <property type="component" value="Unassembled WGS sequence"/>
</dbReference>
<dbReference type="PROSITE" id="PS50929">
    <property type="entry name" value="ABC_TM1F"/>
    <property type="match status" value="1"/>
</dbReference>
<feature type="transmembrane region" description="Helical" evidence="7">
    <location>
        <begin position="24"/>
        <end position="43"/>
    </location>
</feature>
<keyword evidence="5 7" id="KW-1133">Transmembrane helix</keyword>
<dbReference type="SUPFAM" id="SSF90123">
    <property type="entry name" value="ABC transporter transmembrane region"/>
    <property type="match status" value="1"/>
</dbReference>
<dbReference type="GO" id="GO:0005524">
    <property type="term" value="F:ATP binding"/>
    <property type="evidence" value="ECO:0007669"/>
    <property type="project" value="UniProtKB-KW"/>
</dbReference>
<evidence type="ECO:0000256" key="5">
    <source>
        <dbReference type="ARBA" id="ARBA00022989"/>
    </source>
</evidence>
<dbReference type="InterPro" id="IPR003439">
    <property type="entry name" value="ABC_transporter-like_ATP-bd"/>
</dbReference>
<keyword evidence="2 7" id="KW-0812">Transmembrane</keyword>
<name>A0ABT8KK77_9BACT</name>
<dbReference type="Gene3D" id="1.20.1560.10">
    <property type="entry name" value="ABC transporter type 1, transmembrane domain"/>
    <property type="match status" value="1"/>
</dbReference>
<feature type="transmembrane region" description="Helical" evidence="7">
    <location>
        <begin position="245"/>
        <end position="266"/>
    </location>
</feature>
<dbReference type="InterPro" id="IPR003593">
    <property type="entry name" value="AAA+_ATPase"/>
</dbReference>
<dbReference type="Pfam" id="PF00664">
    <property type="entry name" value="ABC_membrane"/>
    <property type="match status" value="1"/>
</dbReference>
<keyword evidence="11" id="KW-1185">Reference proteome</keyword>
<protein>
    <submittedName>
        <fullName evidence="10">ABC transporter ATP-binding protein</fullName>
    </submittedName>
</protein>
<evidence type="ECO:0000256" key="6">
    <source>
        <dbReference type="ARBA" id="ARBA00023136"/>
    </source>
</evidence>
<dbReference type="InterPro" id="IPR036640">
    <property type="entry name" value="ABC1_TM_sf"/>
</dbReference>
<sequence>MIKSIAENKLFISRLKHHALARRINLVLLLVAIVFVTALNVWIPRLIGGFSSQVIQSSLTQDSTVLIVIVFLAKIGFQYCVSFQTHFLSKYLTIFLKRDLLQLIVNSEQSCLDKYKKGDLLERVFNELGQLQGKMVIGFIYFIKDLLFLAALLIGVLIISRSLFFSLSVFTLLFSIYNRFFGGRVEKNAHSIQILNAELTSFFWEVISGKKDVFILNLRDKIFGKWEKYLLTLKREFKHLARLRGFHEITLEVLIAMFILTIVAILSSSDNIENTVSLLAYVLMLTWPVKEINNYLVSMRSLLPSLRRVENLLEALLPKKQQVDLRKKSYVYCDHPKIGMDIVNLNYCYDKHQDNLFEDYGLKFHPGFYLIQGANGSGKTTLAEILTGIRTPASGKIIFRGPDSNTGKVSPVKLVTQNPFLFNDTILNNLKINTDADPDQINHKLEIYGLGSFFDQQTLEKKVGENGIFLSGGEKQVISIIRAVLANPDILILDEINNNLPANIYDRLVKTLYQERRDKITVLISHQTPEIKLEEKISL</sequence>
<organism evidence="10 11">
    <name type="scientific">Splendidivirga corallicola</name>
    <dbReference type="NCBI Taxonomy" id="3051826"/>
    <lineage>
        <taxon>Bacteria</taxon>
        <taxon>Pseudomonadati</taxon>
        <taxon>Bacteroidota</taxon>
        <taxon>Cytophagia</taxon>
        <taxon>Cytophagales</taxon>
        <taxon>Splendidivirgaceae</taxon>
        <taxon>Splendidivirga</taxon>
    </lineage>
</organism>
<evidence type="ECO:0000256" key="4">
    <source>
        <dbReference type="ARBA" id="ARBA00022840"/>
    </source>
</evidence>
<gene>
    <name evidence="10" type="ORF">QQ008_07060</name>
</gene>
<keyword evidence="4 10" id="KW-0067">ATP-binding</keyword>
<dbReference type="PANTHER" id="PTHR43394:SF1">
    <property type="entry name" value="ATP-BINDING CASSETTE SUB-FAMILY B MEMBER 10, MITOCHONDRIAL"/>
    <property type="match status" value="1"/>
</dbReference>
<dbReference type="SMART" id="SM00382">
    <property type="entry name" value="AAA"/>
    <property type="match status" value="1"/>
</dbReference>
<reference evidence="10" key="1">
    <citation type="submission" date="2023-06" db="EMBL/GenBank/DDBJ databases">
        <title>Genomic of Parafulvivirga corallium.</title>
        <authorList>
            <person name="Wang G."/>
        </authorList>
    </citation>
    <scope>NUCLEOTIDE SEQUENCE</scope>
    <source>
        <strain evidence="10">BMA10</strain>
    </source>
</reference>
<evidence type="ECO:0000256" key="7">
    <source>
        <dbReference type="SAM" id="Phobius"/>
    </source>
</evidence>
<feature type="transmembrane region" description="Helical" evidence="7">
    <location>
        <begin position="163"/>
        <end position="181"/>
    </location>
</feature>
<evidence type="ECO:0000313" key="10">
    <source>
        <dbReference type="EMBL" id="MDN5201112.1"/>
    </source>
</evidence>
<keyword evidence="6 7" id="KW-0472">Membrane</keyword>
<dbReference type="InterPro" id="IPR011527">
    <property type="entry name" value="ABC1_TM_dom"/>
</dbReference>
<dbReference type="PANTHER" id="PTHR43394">
    <property type="entry name" value="ATP-DEPENDENT PERMEASE MDL1, MITOCHONDRIAL"/>
    <property type="match status" value="1"/>
</dbReference>
<accession>A0ABT8KK77</accession>